<evidence type="ECO:0000256" key="1">
    <source>
        <dbReference type="SAM" id="SignalP"/>
    </source>
</evidence>
<feature type="signal peptide" evidence="1">
    <location>
        <begin position="1"/>
        <end position="21"/>
    </location>
</feature>
<comment type="caution">
    <text evidence="2">The sequence shown here is derived from an EMBL/GenBank/DDBJ whole genome shotgun (WGS) entry which is preliminary data.</text>
</comment>
<gene>
    <name evidence="2" type="ORF">GGB84_003743</name>
</gene>
<keyword evidence="1" id="KW-0732">Signal</keyword>
<dbReference type="EMBL" id="DAAYTU010000025">
    <property type="protein sequence ID" value="HAG5772008.1"/>
    <property type="molecule type" value="Genomic_DNA"/>
</dbReference>
<proteinExistence type="predicted"/>
<evidence type="ECO:0000313" key="2">
    <source>
        <dbReference type="EMBL" id="HAG5772008.1"/>
    </source>
</evidence>
<accession>A0A0K4C5E9</accession>
<dbReference type="AlphaFoldDB" id="A0A0K4C5E9"/>
<sequence length="133" mass="14668">MATLKSVMAIATLIISLNANANDIKTLQKQLKPWQPLEITNKNNSLTVVLPGKEISPDAYNNLIMTGVCAPVWTKDTPVSYLKKIKEISIVNQYKSIGYVFSEPLKTCNEIGSLTPKQGQVLLSSQTRLYTGK</sequence>
<name>A0A0K4C5E9_ECOLX</name>
<dbReference type="RefSeq" id="WP_021544286.1">
    <property type="nucleotide sequence ID" value="NZ_BGFS01000126.1"/>
</dbReference>
<protein>
    <submittedName>
        <fullName evidence="2">Uncharacterized protein</fullName>
    </submittedName>
</protein>
<organism evidence="2">
    <name type="scientific">Escherichia coli</name>
    <dbReference type="NCBI Taxonomy" id="562"/>
    <lineage>
        <taxon>Bacteria</taxon>
        <taxon>Pseudomonadati</taxon>
        <taxon>Pseudomonadota</taxon>
        <taxon>Gammaproteobacteria</taxon>
        <taxon>Enterobacterales</taxon>
        <taxon>Enterobacteriaceae</taxon>
        <taxon>Escherichia</taxon>
    </lineage>
</organism>
<feature type="chain" id="PRO_5041079920" evidence="1">
    <location>
        <begin position="22"/>
        <end position="133"/>
    </location>
</feature>
<reference evidence="2" key="2">
    <citation type="submission" date="2020-02" db="EMBL/GenBank/DDBJ databases">
        <authorList>
            <consortium name="NCBI Pathogen Detection Project"/>
        </authorList>
    </citation>
    <scope>NUCLEOTIDE SEQUENCE</scope>
    <source>
        <strain evidence="2">1839</strain>
    </source>
</reference>
<reference evidence="2" key="1">
    <citation type="journal article" date="2018" name="Genome Biol.">
        <title>SKESA: strategic k-mer extension for scrupulous assemblies.</title>
        <authorList>
            <person name="Souvorov A."/>
            <person name="Agarwala R."/>
            <person name="Lipman D.J."/>
        </authorList>
    </citation>
    <scope>NUCLEOTIDE SEQUENCE [LARGE SCALE GENOMIC DNA]</scope>
    <source>
        <strain evidence="2">1839</strain>
    </source>
</reference>